<dbReference type="KEGG" id="caa:Caka_2814"/>
<evidence type="ECO:0000313" key="2">
    <source>
        <dbReference type="EMBL" id="ADE55827.1"/>
    </source>
</evidence>
<dbReference type="Proteomes" id="UP000000925">
    <property type="component" value="Chromosome"/>
</dbReference>
<evidence type="ECO:0000259" key="1">
    <source>
        <dbReference type="Pfam" id="PF00535"/>
    </source>
</evidence>
<feature type="domain" description="Glycosyltransferase 2-like" evidence="1">
    <location>
        <begin position="23"/>
        <end position="159"/>
    </location>
</feature>
<dbReference type="Gene3D" id="3.90.550.10">
    <property type="entry name" value="Spore Coat Polysaccharide Biosynthesis Protein SpsA, Chain A"/>
    <property type="match status" value="1"/>
</dbReference>
<accession>D5EQL3</accession>
<dbReference type="AlphaFoldDB" id="D5EQL3"/>
<evidence type="ECO:0000313" key="3">
    <source>
        <dbReference type="Proteomes" id="UP000000925"/>
    </source>
</evidence>
<dbReference type="Pfam" id="PF00535">
    <property type="entry name" value="Glycos_transf_2"/>
    <property type="match status" value="1"/>
</dbReference>
<dbReference type="eggNOG" id="COG1215">
    <property type="taxonomic scope" value="Bacteria"/>
</dbReference>
<protein>
    <submittedName>
        <fullName evidence="2">Glycosyl transferase family 2</fullName>
    </submittedName>
</protein>
<dbReference type="InterPro" id="IPR029044">
    <property type="entry name" value="Nucleotide-diphossugar_trans"/>
</dbReference>
<dbReference type="STRING" id="583355.Caka_2814"/>
<reference evidence="2 3" key="1">
    <citation type="journal article" date="2010" name="Stand. Genomic Sci.">
        <title>Complete genome sequence of Coraliomargarita akajimensis type strain (04OKA010-24).</title>
        <authorList>
            <person name="Mavromatis K."/>
            <person name="Abt B."/>
            <person name="Brambilla E."/>
            <person name="Lapidus A."/>
            <person name="Copeland A."/>
            <person name="Deshpande S."/>
            <person name="Nolan M."/>
            <person name="Lucas S."/>
            <person name="Tice H."/>
            <person name="Cheng J.F."/>
            <person name="Han C."/>
            <person name="Detter J.C."/>
            <person name="Woyke T."/>
            <person name="Goodwin L."/>
            <person name="Pitluck S."/>
            <person name="Held B."/>
            <person name="Brettin T."/>
            <person name="Tapia R."/>
            <person name="Ivanova N."/>
            <person name="Mikhailova N."/>
            <person name="Pati A."/>
            <person name="Liolios K."/>
            <person name="Chen A."/>
            <person name="Palaniappan K."/>
            <person name="Land M."/>
            <person name="Hauser L."/>
            <person name="Chang Y.J."/>
            <person name="Jeffries C.D."/>
            <person name="Rohde M."/>
            <person name="Goker M."/>
            <person name="Bristow J."/>
            <person name="Eisen J.A."/>
            <person name="Markowitz V."/>
            <person name="Hugenholtz P."/>
            <person name="Klenk H.P."/>
            <person name="Kyrpides N.C."/>
        </authorList>
    </citation>
    <scope>NUCLEOTIDE SEQUENCE [LARGE SCALE GENOMIC DNA]</scope>
    <source>
        <strain evidence="3">DSM 45221 / IAM 15411 / JCM 23193 / KCTC 12865</strain>
    </source>
</reference>
<name>D5EQL3_CORAD</name>
<keyword evidence="2" id="KW-0808">Transferase</keyword>
<sequence>MKFKSGVTWLIQVLAPERSIVLVTPVWNDSERLGRFGPQLAEALAKSDLPVRWIVADDGSSPVEKTKLGALIGEFAQVYPRVEALFFSERTRKGGAIYQAWDTCEDATWLGFVDADGAVDADSTVRMIQRLSALGPDAGIVGVRHDAADTPVKRPFLRACSFRTFSFLVHRLVGIRFEDTQCGVKFVPGRGYHAVSRQLQERGYIFDVELLLALDRHGCRIEEMRIPWREMPGGKVHPLRDAWAMLAALWRIRRRLRAGRYD</sequence>
<dbReference type="HOGENOM" id="CLU_033536_9_0_0"/>
<dbReference type="CAZy" id="GT2">
    <property type="family name" value="Glycosyltransferase Family 2"/>
</dbReference>
<proteinExistence type="predicted"/>
<dbReference type="PANTHER" id="PTHR10859">
    <property type="entry name" value="GLYCOSYL TRANSFERASE"/>
    <property type="match status" value="1"/>
</dbReference>
<gene>
    <name evidence="2" type="ordered locus">Caka_2814</name>
</gene>
<dbReference type="GO" id="GO:0016740">
    <property type="term" value="F:transferase activity"/>
    <property type="evidence" value="ECO:0007669"/>
    <property type="project" value="UniProtKB-KW"/>
</dbReference>
<dbReference type="SUPFAM" id="SSF53448">
    <property type="entry name" value="Nucleotide-diphospho-sugar transferases"/>
    <property type="match status" value="1"/>
</dbReference>
<keyword evidence="3" id="KW-1185">Reference proteome</keyword>
<dbReference type="InterPro" id="IPR001173">
    <property type="entry name" value="Glyco_trans_2-like"/>
</dbReference>
<dbReference type="GO" id="GO:0006487">
    <property type="term" value="P:protein N-linked glycosylation"/>
    <property type="evidence" value="ECO:0007669"/>
    <property type="project" value="TreeGrafter"/>
</dbReference>
<dbReference type="EMBL" id="CP001998">
    <property type="protein sequence ID" value="ADE55827.1"/>
    <property type="molecule type" value="Genomic_DNA"/>
</dbReference>
<organism evidence="2 3">
    <name type="scientific">Coraliomargarita akajimensis (strain DSM 45221 / IAM 15411 / JCM 23193 / KCTC 12865 / 04OKA010-24)</name>
    <dbReference type="NCBI Taxonomy" id="583355"/>
    <lineage>
        <taxon>Bacteria</taxon>
        <taxon>Pseudomonadati</taxon>
        <taxon>Verrucomicrobiota</taxon>
        <taxon>Opitutia</taxon>
        <taxon>Puniceicoccales</taxon>
        <taxon>Coraliomargaritaceae</taxon>
        <taxon>Coraliomargarita</taxon>
    </lineage>
</organism>
<dbReference type="PANTHER" id="PTHR10859:SF91">
    <property type="entry name" value="DOLICHYL-PHOSPHATE BETA-GLUCOSYLTRANSFERASE"/>
    <property type="match status" value="1"/>
</dbReference>